<dbReference type="InterPro" id="IPR053164">
    <property type="entry name" value="IS1016-like_transposase"/>
</dbReference>
<accession>A0AAX1M695</accession>
<gene>
    <name evidence="2" type="ORF">J1G54_03575</name>
</gene>
<dbReference type="SMART" id="SM01126">
    <property type="entry name" value="DDE_Tnp_IS1595"/>
    <property type="match status" value="1"/>
</dbReference>
<organism evidence="2 3">
    <name type="scientific">Glaesserella parasuis</name>
    <name type="common">Haemophilus parasuis</name>
    <dbReference type="NCBI Taxonomy" id="738"/>
    <lineage>
        <taxon>Bacteria</taxon>
        <taxon>Pseudomonadati</taxon>
        <taxon>Pseudomonadota</taxon>
        <taxon>Gammaproteobacteria</taxon>
        <taxon>Pasteurellales</taxon>
        <taxon>Pasteurellaceae</taxon>
        <taxon>Glaesserella</taxon>
    </lineage>
</organism>
<dbReference type="Pfam" id="PF12762">
    <property type="entry name" value="DDE_Tnp_IS1595"/>
    <property type="match status" value="1"/>
</dbReference>
<dbReference type="PANTHER" id="PTHR47163">
    <property type="entry name" value="DDE_TNP_IS1595 DOMAIN-CONTAINING PROTEIN"/>
    <property type="match status" value="1"/>
</dbReference>
<evidence type="ECO:0000313" key="3">
    <source>
        <dbReference type="Proteomes" id="UP000662736"/>
    </source>
</evidence>
<dbReference type="AlphaFoldDB" id="A0AAX1M695"/>
<dbReference type="Proteomes" id="UP000662736">
    <property type="component" value="Chromosome"/>
</dbReference>
<evidence type="ECO:0000259" key="1">
    <source>
        <dbReference type="SMART" id="SM01126"/>
    </source>
</evidence>
<dbReference type="PANTHER" id="PTHR47163:SF2">
    <property type="entry name" value="SI:DKEY-17M8.2"/>
    <property type="match status" value="1"/>
</dbReference>
<evidence type="ECO:0000313" key="2">
    <source>
        <dbReference type="EMBL" id="QSX17625.1"/>
    </source>
</evidence>
<dbReference type="InterPro" id="IPR024445">
    <property type="entry name" value="Tnp_ISXO2-like"/>
</dbReference>
<sequence length="217" mass="25341">MKITHCKLKKSIQKKLLEFFVLEVTARSAADLLGIQPNSAILFYRKIREVICYHLALEVDEVFDGQIELDESYFGGHRKGKRGRGAAGKVAVFGILKRQGKVFTVVVNDTKITTLMPVMSRKIKPDSWVYTDTYHSYDALDVSEFHHERINHSELFTVKQNHINGIENFWSQAKRILRKYNGIDRKSFPLFLKECEFRFHFGTPKEQLKTLRKWCEN</sequence>
<proteinExistence type="predicted"/>
<dbReference type="EMBL" id="CP071491">
    <property type="protein sequence ID" value="QSX17625.1"/>
    <property type="molecule type" value="Genomic_DNA"/>
</dbReference>
<reference evidence="2" key="1">
    <citation type="submission" date="2021-03" db="EMBL/GenBank/DDBJ databases">
        <title>Characterization of a novel Integrative Conjugative Element in Glaesserella parasuis.</title>
        <authorList>
            <person name="Hu G."/>
            <person name="Sun H."/>
        </authorList>
    </citation>
    <scope>NUCLEOTIDE SEQUENCE</scope>
    <source>
        <strain evidence="2">GHP1807</strain>
    </source>
</reference>
<dbReference type="NCBIfam" id="NF033547">
    <property type="entry name" value="transpos_IS1595"/>
    <property type="match status" value="1"/>
</dbReference>
<protein>
    <submittedName>
        <fullName evidence="2">IS1595 family transposase</fullName>
    </submittedName>
</protein>
<dbReference type="RefSeq" id="WP_043896644.1">
    <property type="nucleotide sequence ID" value="NZ_CP069308.1"/>
</dbReference>
<feature type="domain" description="ISXO2-like transposase" evidence="1">
    <location>
        <begin position="62"/>
        <end position="200"/>
    </location>
</feature>
<name>A0AAX1M695_GLAPU</name>